<name>D3MQJ3_9FIRM</name>
<sequence>MEVVFTSKAPAAVGPYSQAIKVGNVVYCSGQIPLVPETGEIVEGDIKAQAKQSLENVKAVLTEAGATFSNVVKTTVFIVDMADFGAINEVYAEYFGDHKPARSCVAVKELPKGARVEVEVLVVL</sequence>
<proteinExistence type="inferred from homology"/>
<reference evidence="2 3" key="1">
    <citation type="submission" date="2010-01" db="EMBL/GenBank/DDBJ databases">
        <authorList>
            <person name="Dodson R."/>
            <person name="Madupu R."/>
            <person name="Durkin A.S."/>
            <person name="Torralba M."/>
            <person name="Methe B."/>
            <person name="Sutton G.G."/>
            <person name="Strausberg R.L."/>
            <person name="Nelson K.E."/>
        </authorList>
    </citation>
    <scope>NUCLEOTIDE SEQUENCE [LARGE SCALE GENOMIC DNA]</scope>
    <source>
        <strain evidence="2 3">653-L</strain>
    </source>
</reference>
<dbReference type="Gene3D" id="3.30.1330.40">
    <property type="entry name" value="RutC-like"/>
    <property type="match status" value="1"/>
</dbReference>
<gene>
    <name evidence="2" type="ORF">HMPREF0631_1691</name>
</gene>
<dbReference type="AlphaFoldDB" id="D3MQJ3"/>
<dbReference type="SUPFAM" id="SSF55298">
    <property type="entry name" value="YjgF-like"/>
    <property type="match status" value="1"/>
</dbReference>
<dbReference type="NCBIfam" id="TIGR00004">
    <property type="entry name" value="Rid family detoxifying hydrolase"/>
    <property type="match status" value="1"/>
</dbReference>
<evidence type="ECO:0000313" key="3">
    <source>
        <dbReference type="Proteomes" id="UP000004206"/>
    </source>
</evidence>
<dbReference type="PANTHER" id="PTHR11803:SF58">
    <property type="entry name" value="PROTEIN HMF1-RELATED"/>
    <property type="match status" value="1"/>
</dbReference>
<dbReference type="RefSeq" id="WP_002843139.1">
    <property type="nucleotide sequence ID" value="NZ_ADJN01000016.1"/>
</dbReference>
<dbReference type="Pfam" id="PF01042">
    <property type="entry name" value="Ribonuc_L-PSP"/>
    <property type="match status" value="1"/>
</dbReference>
<comment type="caution">
    <text evidence="2">The sequence shown here is derived from an EMBL/GenBank/DDBJ whole genome shotgun (WGS) entry which is preliminary data.</text>
</comment>
<dbReference type="PANTHER" id="PTHR11803">
    <property type="entry name" value="2-IMINOBUTANOATE/2-IMINOPROPANOATE DEAMINASE RIDA"/>
    <property type="match status" value="1"/>
</dbReference>
<dbReference type="OrthoDB" id="9803101at2"/>
<dbReference type="GeneID" id="79842220"/>
<dbReference type="CDD" id="cd00448">
    <property type="entry name" value="YjgF_YER057c_UK114_family"/>
    <property type="match status" value="1"/>
</dbReference>
<dbReference type="Proteomes" id="UP000004206">
    <property type="component" value="Unassembled WGS sequence"/>
</dbReference>
<dbReference type="InterPro" id="IPR006056">
    <property type="entry name" value="RidA"/>
</dbReference>
<organism evidence="2 3">
    <name type="scientific">Peptostreptococcus anaerobius 653-L</name>
    <dbReference type="NCBI Taxonomy" id="596329"/>
    <lineage>
        <taxon>Bacteria</taxon>
        <taxon>Bacillati</taxon>
        <taxon>Bacillota</taxon>
        <taxon>Clostridia</taxon>
        <taxon>Peptostreptococcales</taxon>
        <taxon>Peptostreptococcaceae</taxon>
        <taxon>Peptostreptococcus</taxon>
    </lineage>
</organism>
<dbReference type="EMBL" id="ADJN01000016">
    <property type="protein sequence ID" value="EFD05605.1"/>
    <property type="molecule type" value="Genomic_DNA"/>
</dbReference>
<comment type="similarity">
    <text evidence="1">Belongs to the RutC family.</text>
</comment>
<dbReference type="GO" id="GO:0005829">
    <property type="term" value="C:cytosol"/>
    <property type="evidence" value="ECO:0007669"/>
    <property type="project" value="TreeGrafter"/>
</dbReference>
<protein>
    <submittedName>
        <fullName evidence="2">Putative endoribonuclease L-PSP</fullName>
    </submittedName>
</protein>
<dbReference type="eggNOG" id="COG0251">
    <property type="taxonomic scope" value="Bacteria"/>
</dbReference>
<dbReference type="InterPro" id="IPR035959">
    <property type="entry name" value="RutC-like_sf"/>
</dbReference>
<accession>D3MQJ3</accession>
<evidence type="ECO:0000313" key="2">
    <source>
        <dbReference type="EMBL" id="EFD05605.1"/>
    </source>
</evidence>
<keyword evidence="3" id="KW-1185">Reference proteome</keyword>
<evidence type="ECO:0000256" key="1">
    <source>
        <dbReference type="ARBA" id="ARBA00010552"/>
    </source>
</evidence>
<dbReference type="FunFam" id="3.30.1330.40:FF:000001">
    <property type="entry name" value="L-PSP family endoribonuclease"/>
    <property type="match status" value="1"/>
</dbReference>
<dbReference type="InterPro" id="IPR006175">
    <property type="entry name" value="YjgF/YER057c/UK114"/>
</dbReference>
<dbReference type="GO" id="GO:0019239">
    <property type="term" value="F:deaminase activity"/>
    <property type="evidence" value="ECO:0007669"/>
    <property type="project" value="TreeGrafter"/>
</dbReference>